<dbReference type="RefSeq" id="WP_200272833.1">
    <property type="nucleotide sequence ID" value="NZ_JAENHN010000055.1"/>
</dbReference>
<dbReference type="EC" id="6.3.5.4" evidence="2"/>
<dbReference type="Pfam" id="PF13537">
    <property type="entry name" value="GATase_7"/>
    <property type="match status" value="1"/>
</dbReference>
<dbReference type="PANTHER" id="PTHR43284:SF1">
    <property type="entry name" value="ASPARAGINE SYNTHETASE"/>
    <property type="match status" value="1"/>
</dbReference>
<dbReference type="Proteomes" id="UP000596739">
    <property type="component" value="Unassembled WGS sequence"/>
</dbReference>
<sequence length="577" mass="66895">MPGVYGIINTTNFSVKKFENISETSIKSSDYFISKHSIEKFKNDKVFFDDERFSVLVDGVILNSNELSRIYIAKSWPETIIKMYENLGETFMDSFRGSFCGVFCDKESSTYIIFTNHSGDKPVFYCALSDRIIFSYRIDDLKDVLIENKEQVSFNIDAAYQLVTYGFMLEDSTIVKQINRLTAGKYIKFSNGSVKLRSFYKVNNDIKISSNEDKLIDRIDELFRYAVKLEFEKDIEYGYDHLAGLSGGLDSRMTTWVANDMGYNNITNYTFSKSNYLDFRVAQQIASALGNKFIFKSLDDLQYIKDIDSVINNNGGTGCASGHIHGKSFLELINFNRFGLIHTGQLGDVVLGTFSSSKDHRKPLLGDGAYSNILIDRIDDNHLKQYENEEIYKMYNRGFNGALNSHITMQNYSEVSSPFILKEFFDFCLSIDPKLRLNHQIYYKWILEKYPEAGKFVYEKYNAKINSHIFNNKLLYLIFRQIPKKISQKNRSILFSLGITNSKYSKNDMNPFQYWFDTDAGMRDYIYNSFEKNITEISKIEKLSNDIEYMFKNSLAREKLQILSLLVAYNHMFVKGK</sequence>
<dbReference type="SUPFAM" id="SSF56235">
    <property type="entry name" value="N-terminal nucleophile aminohydrolases (Ntn hydrolases)"/>
    <property type="match status" value="1"/>
</dbReference>
<dbReference type="InterPro" id="IPR014729">
    <property type="entry name" value="Rossmann-like_a/b/a_fold"/>
</dbReference>
<dbReference type="InterPro" id="IPR051786">
    <property type="entry name" value="ASN_synthetase/amidase"/>
</dbReference>
<comment type="pathway">
    <text evidence="1">Amino-acid biosynthesis; L-asparagine biosynthesis; L-asparagine from L-aspartate (L-Gln route): step 1/1.</text>
</comment>
<evidence type="ECO:0000256" key="4">
    <source>
        <dbReference type="ARBA" id="ARBA00048741"/>
    </source>
</evidence>
<evidence type="ECO:0000313" key="6">
    <source>
        <dbReference type="EMBL" id="MBK1813066.1"/>
    </source>
</evidence>
<comment type="caution">
    <text evidence="6">The sequence shown here is derived from an EMBL/GenBank/DDBJ whole genome shotgun (WGS) entry which is preliminary data.</text>
</comment>
<comment type="catalytic activity">
    <reaction evidence="4">
        <text>L-aspartate + L-glutamine + ATP + H2O = L-asparagine + L-glutamate + AMP + diphosphate + H(+)</text>
        <dbReference type="Rhea" id="RHEA:12228"/>
        <dbReference type="ChEBI" id="CHEBI:15377"/>
        <dbReference type="ChEBI" id="CHEBI:15378"/>
        <dbReference type="ChEBI" id="CHEBI:29985"/>
        <dbReference type="ChEBI" id="CHEBI:29991"/>
        <dbReference type="ChEBI" id="CHEBI:30616"/>
        <dbReference type="ChEBI" id="CHEBI:33019"/>
        <dbReference type="ChEBI" id="CHEBI:58048"/>
        <dbReference type="ChEBI" id="CHEBI:58359"/>
        <dbReference type="ChEBI" id="CHEBI:456215"/>
        <dbReference type="EC" id="6.3.5.4"/>
    </reaction>
</comment>
<protein>
    <recommendedName>
        <fullName evidence="2">asparagine synthase (glutamine-hydrolyzing)</fullName>
        <ecNumber evidence="2">6.3.5.4</ecNumber>
    </recommendedName>
</protein>
<dbReference type="InterPro" id="IPR017932">
    <property type="entry name" value="GATase_2_dom"/>
</dbReference>
<accession>A0ABS1EUJ8</accession>
<dbReference type="InterPro" id="IPR029055">
    <property type="entry name" value="Ntn_hydrolases_N"/>
</dbReference>
<keyword evidence="3" id="KW-0061">Asparagine biosynthesis</keyword>
<keyword evidence="3" id="KW-0028">Amino-acid biosynthesis</keyword>
<gene>
    <name evidence="6" type="ORF">JHL18_20810</name>
</gene>
<organism evidence="6 7">
    <name type="scientific">Clostridium yunnanense</name>
    <dbReference type="NCBI Taxonomy" id="2800325"/>
    <lineage>
        <taxon>Bacteria</taxon>
        <taxon>Bacillati</taxon>
        <taxon>Bacillota</taxon>
        <taxon>Clostridia</taxon>
        <taxon>Eubacteriales</taxon>
        <taxon>Clostridiaceae</taxon>
        <taxon>Clostridium</taxon>
    </lineage>
</organism>
<evidence type="ECO:0000256" key="2">
    <source>
        <dbReference type="ARBA" id="ARBA00012737"/>
    </source>
</evidence>
<dbReference type="SUPFAM" id="SSF52402">
    <property type="entry name" value="Adenine nucleotide alpha hydrolases-like"/>
    <property type="match status" value="1"/>
</dbReference>
<evidence type="ECO:0000256" key="1">
    <source>
        <dbReference type="ARBA" id="ARBA00005187"/>
    </source>
</evidence>
<dbReference type="EMBL" id="JAENHN010000055">
    <property type="protein sequence ID" value="MBK1813066.1"/>
    <property type="molecule type" value="Genomic_DNA"/>
</dbReference>
<evidence type="ECO:0000259" key="5">
    <source>
        <dbReference type="Pfam" id="PF13537"/>
    </source>
</evidence>
<proteinExistence type="predicted"/>
<dbReference type="Gene3D" id="3.40.50.620">
    <property type="entry name" value="HUPs"/>
    <property type="match status" value="1"/>
</dbReference>
<dbReference type="Gene3D" id="3.60.20.10">
    <property type="entry name" value="Glutamine Phosphoribosylpyrophosphate, subunit 1, domain 1"/>
    <property type="match status" value="1"/>
</dbReference>
<dbReference type="PANTHER" id="PTHR43284">
    <property type="entry name" value="ASPARAGINE SYNTHETASE (GLUTAMINE-HYDROLYZING)"/>
    <property type="match status" value="1"/>
</dbReference>
<evidence type="ECO:0000256" key="3">
    <source>
        <dbReference type="ARBA" id="ARBA00022888"/>
    </source>
</evidence>
<reference evidence="7" key="1">
    <citation type="submission" date="2021-01" db="EMBL/GenBank/DDBJ databases">
        <title>Genome public.</title>
        <authorList>
            <person name="Liu C."/>
            <person name="Sun Q."/>
        </authorList>
    </citation>
    <scope>NUCLEOTIDE SEQUENCE [LARGE SCALE GENOMIC DNA]</scope>
    <source>
        <strain evidence="7">YIM B02505</strain>
    </source>
</reference>
<evidence type="ECO:0000313" key="7">
    <source>
        <dbReference type="Proteomes" id="UP000596739"/>
    </source>
</evidence>
<keyword evidence="7" id="KW-1185">Reference proteome</keyword>
<feature type="domain" description="Glutamine amidotransferase type-2" evidence="5">
    <location>
        <begin position="49"/>
        <end position="141"/>
    </location>
</feature>
<name>A0ABS1EUJ8_9CLOT</name>